<dbReference type="InterPro" id="IPR057208">
    <property type="entry name" value="DUF7886"/>
</dbReference>
<protein>
    <recommendedName>
        <fullName evidence="1">DUF7886 domain-containing protein</fullName>
    </recommendedName>
</protein>
<dbReference type="Proteomes" id="UP001150925">
    <property type="component" value="Unassembled WGS sequence"/>
</dbReference>
<proteinExistence type="predicted"/>
<dbReference type="OrthoDB" id="239865at2759"/>
<sequence length="250" mass="29326">MYGFTWSRRTKVETEVARLGEFLQDLMFVGSLKGFKYLDLIIRGREELLLRVRNDYPNIQPSPSDPIPPNSTIVLNTSLQKQTNPIQPPQSPIDADLQQDDTHTTFLIAAYNRYRCPYVWLRSHHERLITIKENQKIETDNPLKLESTSCWKQFDIRPWDIIVEVVCLTLRPQPDNPFAIDHDYFDKLPLEESVVRTGAMVKFLQKMSVRHYYFSETHLVEDLEKLQTKHYECFCELMAARRCMGAPPFS</sequence>
<accession>A0A9W8APY0</accession>
<keyword evidence="3" id="KW-1185">Reference proteome</keyword>
<evidence type="ECO:0000313" key="3">
    <source>
        <dbReference type="Proteomes" id="UP001150925"/>
    </source>
</evidence>
<dbReference type="EMBL" id="JANBPY010000607">
    <property type="protein sequence ID" value="KAJ1965331.1"/>
    <property type="molecule type" value="Genomic_DNA"/>
</dbReference>
<feature type="domain" description="DUF7886" evidence="1">
    <location>
        <begin position="91"/>
        <end position="231"/>
    </location>
</feature>
<reference evidence="2" key="1">
    <citation type="submission" date="2022-07" db="EMBL/GenBank/DDBJ databases">
        <title>Phylogenomic reconstructions and comparative analyses of Kickxellomycotina fungi.</title>
        <authorList>
            <person name="Reynolds N.K."/>
            <person name="Stajich J.E."/>
            <person name="Barry K."/>
            <person name="Grigoriev I.V."/>
            <person name="Crous P."/>
            <person name="Smith M.E."/>
        </authorList>
    </citation>
    <scope>NUCLEOTIDE SEQUENCE</scope>
    <source>
        <strain evidence="2">RSA 1196</strain>
    </source>
</reference>
<dbReference type="PANTHER" id="PTHR47915:SF1">
    <property type="entry name" value="SI:DKEY-19B23.7"/>
    <property type="match status" value="1"/>
</dbReference>
<evidence type="ECO:0000259" key="1">
    <source>
        <dbReference type="Pfam" id="PF25377"/>
    </source>
</evidence>
<gene>
    <name evidence="2" type="ORF">IWQ62_002689</name>
</gene>
<evidence type="ECO:0000313" key="2">
    <source>
        <dbReference type="EMBL" id="KAJ1965331.1"/>
    </source>
</evidence>
<dbReference type="AlphaFoldDB" id="A0A9W8APY0"/>
<name>A0A9W8APY0_9FUNG</name>
<dbReference type="PANTHER" id="PTHR47915">
    <property type="entry name" value="SI:DKEY-19B23.7"/>
    <property type="match status" value="1"/>
</dbReference>
<comment type="caution">
    <text evidence="2">The sequence shown here is derived from an EMBL/GenBank/DDBJ whole genome shotgun (WGS) entry which is preliminary data.</text>
</comment>
<organism evidence="2 3">
    <name type="scientific">Dispira parvispora</name>
    <dbReference type="NCBI Taxonomy" id="1520584"/>
    <lineage>
        <taxon>Eukaryota</taxon>
        <taxon>Fungi</taxon>
        <taxon>Fungi incertae sedis</taxon>
        <taxon>Zoopagomycota</taxon>
        <taxon>Kickxellomycotina</taxon>
        <taxon>Dimargaritomycetes</taxon>
        <taxon>Dimargaritales</taxon>
        <taxon>Dimargaritaceae</taxon>
        <taxon>Dispira</taxon>
    </lineage>
</organism>
<dbReference type="Pfam" id="PF25377">
    <property type="entry name" value="DUF7886"/>
    <property type="match status" value="1"/>
</dbReference>